<dbReference type="EMBL" id="LYPA01000064">
    <property type="protein sequence ID" value="OBR65035.1"/>
    <property type="molecule type" value="Genomic_DNA"/>
</dbReference>
<reference evidence="2 3" key="1">
    <citation type="submission" date="2016-05" db="EMBL/GenBank/DDBJ databases">
        <title>Paenibacillus oryzae. sp. nov., isolated from the rice root.</title>
        <authorList>
            <person name="Zhang J."/>
            <person name="Zhang X."/>
        </authorList>
    </citation>
    <scope>NUCLEOTIDE SEQUENCE [LARGE SCALE GENOMIC DNA]</scope>
    <source>
        <strain evidence="2 3">1DrF-4</strain>
    </source>
</reference>
<dbReference type="RefSeq" id="WP_068684317.1">
    <property type="nucleotide sequence ID" value="NZ_LYPA01000064.1"/>
</dbReference>
<dbReference type="AlphaFoldDB" id="A0A1A5YI20"/>
<keyword evidence="3" id="KW-1185">Reference proteome</keyword>
<sequence>MKLQTVAGSTHISTVVLSKLVGMAAKMTGGIASMPTSWLEGITNKLSGGSLQNGIDLKVDRSTLEINIKIVVKYGVKIQEVCRELKHNVKETVEHLTGLTIEAINIRVEGISLKQANA</sequence>
<organism evidence="2 3">
    <name type="scientific">Paenibacillus oryzae</name>
    <dbReference type="NCBI Taxonomy" id="1844972"/>
    <lineage>
        <taxon>Bacteria</taxon>
        <taxon>Bacillati</taxon>
        <taxon>Bacillota</taxon>
        <taxon>Bacilli</taxon>
        <taxon>Bacillales</taxon>
        <taxon>Paenibacillaceae</taxon>
        <taxon>Paenibacillus</taxon>
    </lineage>
</organism>
<proteinExistence type="inferred from homology"/>
<protein>
    <recommendedName>
        <fullName evidence="4">Alkaline-shock protein</fullName>
    </recommendedName>
</protein>
<gene>
    <name evidence="2" type="ORF">A7K91_05585</name>
</gene>
<evidence type="ECO:0000313" key="2">
    <source>
        <dbReference type="EMBL" id="OBR65035.1"/>
    </source>
</evidence>
<comment type="caution">
    <text evidence="2">The sequence shown here is derived from an EMBL/GenBank/DDBJ whole genome shotgun (WGS) entry which is preliminary data.</text>
</comment>
<dbReference type="STRING" id="1844972.A7K91_05585"/>
<dbReference type="PANTHER" id="PTHR34297">
    <property type="entry name" value="HYPOTHETICAL CYTOSOLIC PROTEIN-RELATED"/>
    <property type="match status" value="1"/>
</dbReference>
<dbReference type="Proteomes" id="UP000092024">
    <property type="component" value="Unassembled WGS sequence"/>
</dbReference>
<comment type="similarity">
    <text evidence="1">Belongs to the asp23 family.</text>
</comment>
<evidence type="ECO:0000256" key="1">
    <source>
        <dbReference type="ARBA" id="ARBA00005721"/>
    </source>
</evidence>
<accession>A0A1A5YI20</accession>
<dbReference type="Pfam" id="PF03780">
    <property type="entry name" value="Asp23"/>
    <property type="match status" value="1"/>
</dbReference>
<dbReference type="InterPro" id="IPR005531">
    <property type="entry name" value="Asp23"/>
</dbReference>
<name>A0A1A5YI20_9BACL</name>
<evidence type="ECO:0008006" key="4">
    <source>
        <dbReference type="Google" id="ProtNLM"/>
    </source>
</evidence>
<evidence type="ECO:0000313" key="3">
    <source>
        <dbReference type="Proteomes" id="UP000092024"/>
    </source>
</evidence>
<dbReference type="OrthoDB" id="9791482at2"/>